<dbReference type="Proteomes" id="UP000823749">
    <property type="component" value="Chromosome 4"/>
</dbReference>
<dbReference type="Gene3D" id="2.40.70.10">
    <property type="entry name" value="Acid Proteases"/>
    <property type="match status" value="1"/>
</dbReference>
<organism evidence="3 4">
    <name type="scientific">Rhododendron griersonianum</name>
    <dbReference type="NCBI Taxonomy" id="479676"/>
    <lineage>
        <taxon>Eukaryota</taxon>
        <taxon>Viridiplantae</taxon>
        <taxon>Streptophyta</taxon>
        <taxon>Embryophyta</taxon>
        <taxon>Tracheophyta</taxon>
        <taxon>Spermatophyta</taxon>
        <taxon>Magnoliopsida</taxon>
        <taxon>eudicotyledons</taxon>
        <taxon>Gunneridae</taxon>
        <taxon>Pentapetalae</taxon>
        <taxon>asterids</taxon>
        <taxon>Ericales</taxon>
        <taxon>Ericaceae</taxon>
        <taxon>Ericoideae</taxon>
        <taxon>Rhodoreae</taxon>
        <taxon>Rhododendron</taxon>
    </lineage>
</organism>
<dbReference type="AlphaFoldDB" id="A0AAV6KIK8"/>
<feature type="compositionally biased region" description="Low complexity" evidence="1">
    <location>
        <begin position="131"/>
        <end position="142"/>
    </location>
</feature>
<protein>
    <recommendedName>
        <fullName evidence="5">Gag-pol polyprotein</fullName>
    </recommendedName>
</protein>
<keyword evidence="4" id="KW-1185">Reference proteome</keyword>
<feature type="transmembrane region" description="Helical" evidence="2">
    <location>
        <begin position="250"/>
        <end position="270"/>
    </location>
</feature>
<feature type="compositionally biased region" description="Gly residues" evidence="1">
    <location>
        <begin position="143"/>
        <end position="152"/>
    </location>
</feature>
<evidence type="ECO:0000256" key="1">
    <source>
        <dbReference type="SAM" id="MobiDB-lite"/>
    </source>
</evidence>
<name>A0AAV6KIK8_9ERIC</name>
<evidence type="ECO:0000313" key="4">
    <source>
        <dbReference type="Proteomes" id="UP000823749"/>
    </source>
</evidence>
<keyword evidence="2" id="KW-0812">Transmembrane</keyword>
<proteinExistence type="predicted"/>
<reference evidence="3" key="1">
    <citation type="submission" date="2020-08" db="EMBL/GenBank/DDBJ databases">
        <title>Plant Genome Project.</title>
        <authorList>
            <person name="Zhang R.-G."/>
        </authorList>
    </citation>
    <scope>NUCLEOTIDE SEQUENCE</scope>
    <source>
        <strain evidence="3">WSP0</strain>
        <tissue evidence="3">Leaf</tissue>
    </source>
</reference>
<accession>A0AAV6KIK8</accession>
<dbReference type="EMBL" id="JACTNZ010000004">
    <property type="protein sequence ID" value="KAG5552266.1"/>
    <property type="molecule type" value="Genomic_DNA"/>
</dbReference>
<comment type="caution">
    <text evidence="3">The sequence shown here is derived from an EMBL/GenBank/DDBJ whole genome shotgun (WGS) entry which is preliminary data.</text>
</comment>
<keyword evidence="2" id="KW-0472">Membrane</keyword>
<evidence type="ECO:0000256" key="2">
    <source>
        <dbReference type="SAM" id="Phobius"/>
    </source>
</evidence>
<keyword evidence="2" id="KW-1133">Transmembrane helix</keyword>
<dbReference type="InterPro" id="IPR021109">
    <property type="entry name" value="Peptidase_aspartic_dom_sf"/>
</dbReference>
<gene>
    <name evidence="3" type="ORF">RHGRI_010371</name>
</gene>
<feature type="region of interest" description="Disordered" evidence="1">
    <location>
        <begin position="86"/>
        <end position="156"/>
    </location>
</feature>
<sequence length="272" mass="30106">MTVPEYEARFVKLSKYALDLVNTEEKRCQRFRLRLSSKVATRLITYKQEEYARLVEMARRVGKDIQDYNDSWKSYKKSKTEGVVFGKSGGGTSKGGSQKSQVTRTQDFGNHKVVRQGSGRGRQNKDLVGRQAQAPVASSVGSVQGGRGGGAGSSTAPSRVFAITRQRAQASQGVVTDKPAKLLNIVLAIFTPVGEIVVVNVCYASCGLVIGGKRLLVDLLPLDMTDFEVILGMDFLSRYHFVMDCFSKEVIFLLLLLYNHIFLNFTSLLFDN</sequence>
<evidence type="ECO:0000313" key="3">
    <source>
        <dbReference type="EMBL" id="KAG5552266.1"/>
    </source>
</evidence>
<dbReference type="Pfam" id="PF08284">
    <property type="entry name" value="RVP_2"/>
    <property type="match status" value="1"/>
</dbReference>
<evidence type="ECO:0008006" key="5">
    <source>
        <dbReference type="Google" id="ProtNLM"/>
    </source>
</evidence>